<accession>A0AAW0JFP3</accession>
<keyword evidence="2" id="KW-1185">Reference proteome</keyword>
<dbReference type="PANTHER" id="PTHR46773">
    <property type="match status" value="1"/>
</dbReference>
<evidence type="ECO:0000313" key="1">
    <source>
        <dbReference type="EMBL" id="KAK7825782.1"/>
    </source>
</evidence>
<dbReference type="PANTHER" id="PTHR46773:SF3">
    <property type="entry name" value="OS08G0128000 PROTEIN"/>
    <property type="match status" value="1"/>
</dbReference>
<reference evidence="1 2" key="1">
    <citation type="journal article" date="2018" name="Sci. Data">
        <title>The draft genome sequence of cork oak.</title>
        <authorList>
            <person name="Ramos A.M."/>
            <person name="Usie A."/>
            <person name="Barbosa P."/>
            <person name="Barros P.M."/>
            <person name="Capote T."/>
            <person name="Chaves I."/>
            <person name="Simoes F."/>
            <person name="Abreu I."/>
            <person name="Carrasquinho I."/>
            <person name="Faro C."/>
            <person name="Guimaraes J.B."/>
            <person name="Mendonca D."/>
            <person name="Nobrega F."/>
            <person name="Rodrigues L."/>
            <person name="Saibo N.J.M."/>
            <person name="Varela M.C."/>
            <person name="Egas C."/>
            <person name="Matos J."/>
            <person name="Miguel C.M."/>
            <person name="Oliveira M.M."/>
            <person name="Ricardo C.P."/>
            <person name="Goncalves S."/>
        </authorList>
    </citation>
    <scope>NUCLEOTIDE SEQUENCE [LARGE SCALE GENOMIC DNA]</scope>
    <source>
        <strain evidence="2">cv. HL8</strain>
    </source>
</reference>
<sequence>MSQVGQREDIKGRKEHTPERFLFATFADLPAPELQWEEMPPALVPHLDGASIQIKNLLYVFAVYRTLDYVRI</sequence>
<evidence type="ECO:0000313" key="2">
    <source>
        <dbReference type="Proteomes" id="UP000237347"/>
    </source>
</evidence>
<dbReference type="InterPro" id="IPR053256">
    <property type="entry name" value="Kelch_repeat-containing"/>
</dbReference>
<organism evidence="1 2">
    <name type="scientific">Quercus suber</name>
    <name type="common">Cork oak</name>
    <dbReference type="NCBI Taxonomy" id="58331"/>
    <lineage>
        <taxon>Eukaryota</taxon>
        <taxon>Viridiplantae</taxon>
        <taxon>Streptophyta</taxon>
        <taxon>Embryophyta</taxon>
        <taxon>Tracheophyta</taxon>
        <taxon>Spermatophyta</taxon>
        <taxon>Magnoliopsida</taxon>
        <taxon>eudicotyledons</taxon>
        <taxon>Gunneridae</taxon>
        <taxon>Pentapetalae</taxon>
        <taxon>rosids</taxon>
        <taxon>fabids</taxon>
        <taxon>Fagales</taxon>
        <taxon>Fagaceae</taxon>
        <taxon>Quercus</taxon>
    </lineage>
</organism>
<name>A0AAW0JFP3_QUESU</name>
<protein>
    <submittedName>
        <fullName evidence="1">Kelch repeat-containing protein</fullName>
    </submittedName>
</protein>
<dbReference type="EMBL" id="PKMF04000564">
    <property type="protein sequence ID" value="KAK7825782.1"/>
    <property type="molecule type" value="Genomic_DNA"/>
</dbReference>
<dbReference type="Proteomes" id="UP000237347">
    <property type="component" value="Unassembled WGS sequence"/>
</dbReference>
<gene>
    <name evidence="1" type="ORF">CFP56_032743</name>
</gene>
<dbReference type="AlphaFoldDB" id="A0AAW0JFP3"/>
<proteinExistence type="predicted"/>
<comment type="caution">
    <text evidence="1">The sequence shown here is derived from an EMBL/GenBank/DDBJ whole genome shotgun (WGS) entry which is preliminary data.</text>
</comment>